<reference evidence="2 3" key="1">
    <citation type="submission" date="2024-04" db="EMBL/GenBank/DDBJ databases">
        <title>Defined microbial consortia suppress multidrug-resistant proinflammatory Enterobacteriaceae via ecological control.</title>
        <authorList>
            <person name="Furuichi M."/>
            <person name="Kawaguchi T."/>
            <person name="Pust M."/>
            <person name="Yasuma K."/>
            <person name="Plichta D."/>
            <person name="Hasegawa N."/>
            <person name="Ohya T."/>
            <person name="Bhattarai S."/>
            <person name="Sasajima S."/>
            <person name="Aoto Y."/>
            <person name="Tuganbaev T."/>
            <person name="Yaginuma M."/>
            <person name="Ueda M."/>
            <person name="Okahashi N."/>
            <person name="Amafuji K."/>
            <person name="Kiridooshi Y."/>
            <person name="Sugita K."/>
            <person name="Strazar M."/>
            <person name="Skelly A."/>
            <person name="Suda W."/>
            <person name="Hattori M."/>
            <person name="Nakamoto N."/>
            <person name="Caballero S."/>
            <person name="Norman J."/>
            <person name="Olle B."/>
            <person name="Tanoue T."/>
            <person name="Arita M."/>
            <person name="Bucci V."/>
            <person name="Atarashi K."/>
            <person name="Xavier R."/>
            <person name="Honda K."/>
        </authorList>
    </citation>
    <scope>NUCLEOTIDE SEQUENCE [LARGE SCALE GENOMIC DNA]</scope>
    <source>
        <strain evidence="3">f13</strain>
    </source>
</reference>
<comment type="caution">
    <text evidence="2">The sequence shown here is derived from an EMBL/GenBank/DDBJ whole genome shotgun (WGS) entry which is preliminary data.</text>
</comment>
<name>A0ABQ0AXF7_9FIRM</name>
<dbReference type="Pfam" id="PF07179">
    <property type="entry name" value="SseB"/>
    <property type="match status" value="1"/>
</dbReference>
<dbReference type="EMBL" id="BAABXL010000001">
    <property type="protein sequence ID" value="GAA6268717.1"/>
    <property type="molecule type" value="Genomic_DNA"/>
</dbReference>
<sequence>MGLFSFGRKKLEDGFEFVIDGAYALKGNSAVATGKLTRGRLIPGTEAVCLNALGEPVFKCRITGIEQGTKLLRAASYDMKGTYGAHYGFKLDGVKKEQIPEEGAVLVSVTEELAEAVKELTGAGPAALDIPAGVPVRQPSLAAAPAGSTVVVQDTDARNALLSAAKAQERAFRPAGPLGAGREDELETLLEEGLTDAALVPLTIQETIFLLCRLQQMHRQENVSGYESKGQLLYDTVLEKLKAAPALYILLDEGSSLPLIIGDTVDVYSAKELASQALHFYEEQYHRHLLLQEIKKERTGLPGHLSLFAWLYFLGMEKLLIDNGSYQLFVNRADLLKDPEEEMGRSLEVPVINPSFRYSMAEYLEEIRWHVSYSEREENVASRKEHLKKELLSAKLLVPVKFDKTEGLNRGQNTIDAGKENGLFFPRVENNDHTLFLPVFTDWLEFQKAYKREEWGCMVFSFLDCLRAAGRDPMVINPLTENLILDRDFIKEMIEMYKTSSKNA</sequence>
<evidence type="ECO:0000313" key="2">
    <source>
        <dbReference type="EMBL" id="GAA6268717.1"/>
    </source>
</evidence>
<accession>A0ABQ0AXF7</accession>
<evidence type="ECO:0000313" key="3">
    <source>
        <dbReference type="Proteomes" id="UP001600894"/>
    </source>
</evidence>
<proteinExistence type="predicted"/>
<feature type="domain" description="SseB protein N-terminal" evidence="1">
    <location>
        <begin position="380"/>
        <end position="491"/>
    </location>
</feature>
<organism evidence="2 3">
    <name type="scientific">Enterocloster alcoholdehydrogenati</name>
    <dbReference type="NCBI Taxonomy" id="2547410"/>
    <lineage>
        <taxon>Bacteria</taxon>
        <taxon>Bacillati</taxon>
        <taxon>Bacillota</taxon>
        <taxon>Clostridia</taxon>
        <taxon>Lachnospirales</taxon>
        <taxon>Lachnospiraceae</taxon>
        <taxon>Enterocloster</taxon>
    </lineage>
</organism>
<dbReference type="Proteomes" id="UP001600894">
    <property type="component" value="Unassembled WGS sequence"/>
</dbReference>
<evidence type="ECO:0000259" key="1">
    <source>
        <dbReference type="Pfam" id="PF07179"/>
    </source>
</evidence>
<keyword evidence="3" id="KW-1185">Reference proteome</keyword>
<protein>
    <recommendedName>
        <fullName evidence="1">SseB protein N-terminal domain-containing protein</fullName>
    </recommendedName>
</protein>
<dbReference type="InterPro" id="IPR009839">
    <property type="entry name" value="SseB_N"/>
</dbReference>
<gene>
    <name evidence="2" type="ORF">F130042H8_17770</name>
</gene>
<dbReference type="Gene3D" id="2.40.30.10">
    <property type="entry name" value="Translation factors"/>
    <property type="match status" value="1"/>
</dbReference>
<dbReference type="RefSeq" id="WP_178302303.1">
    <property type="nucleotide sequence ID" value="NZ_BAABXL010000001.1"/>
</dbReference>